<evidence type="ECO:0000256" key="3">
    <source>
        <dbReference type="ARBA" id="ARBA00022842"/>
    </source>
</evidence>
<evidence type="ECO:0000256" key="4">
    <source>
        <dbReference type="RuleBase" id="RU004466"/>
    </source>
</evidence>
<name>A0A1W2TN19_ROSNE</name>
<dbReference type="InterPro" id="IPR000092">
    <property type="entry name" value="Polyprenyl_synt"/>
</dbReference>
<feature type="region of interest" description="Disordered" evidence="5">
    <location>
        <begin position="40"/>
        <end position="73"/>
    </location>
</feature>
<dbReference type="OMA" id="IMAPFRY"/>
<dbReference type="SUPFAM" id="SSF48576">
    <property type="entry name" value="Terpenoid synthases"/>
    <property type="match status" value="1"/>
</dbReference>
<dbReference type="PROSITE" id="PS00444">
    <property type="entry name" value="POLYPRENYL_SYNTHASE_2"/>
    <property type="match status" value="1"/>
</dbReference>
<protein>
    <submittedName>
        <fullName evidence="6">Putative geranylgeranyl pyrophosphate synthetase</fullName>
    </submittedName>
</protein>
<keyword evidence="2" id="KW-0479">Metal-binding</keyword>
<accession>A0A1W2TN19</accession>
<feature type="compositionally biased region" description="Polar residues" evidence="5">
    <location>
        <begin position="47"/>
        <end position="65"/>
    </location>
</feature>
<evidence type="ECO:0000256" key="2">
    <source>
        <dbReference type="ARBA" id="ARBA00022723"/>
    </source>
</evidence>
<dbReference type="InterPro" id="IPR033749">
    <property type="entry name" value="Polyprenyl_synt_CS"/>
</dbReference>
<dbReference type="PANTHER" id="PTHR12001">
    <property type="entry name" value="GERANYLGERANYL PYROPHOSPHATE SYNTHASE"/>
    <property type="match status" value="1"/>
</dbReference>
<dbReference type="AlphaFoldDB" id="A0A1W2TN19"/>
<dbReference type="GO" id="GO:0043386">
    <property type="term" value="P:mycotoxin biosynthetic process"/>
    <property type="evidence" value="ECO:0007669"/>
    <property type="project" value="UniProtKB-ARBA"/>
</dbReference>
<reference evidence="6" key="1">
    <citation type="submission" date="2016-03" db="EMBL/GenBank/DDBJ databases">
        <title>Draft genome sequence of Rosellinia necatrix.</title>
        <authorList>
            <person name="Kanematsu S."/>
        </authorList>
    </citation>
    <scope>NUCLEOTIDE SEQUENCE [LARGE SCALE GENOMIC DNA]</scope>
    <source>
        <strain evidence="6">W97</strain>
    </source>
</reference>
<proteinExistence type="inferred from homology"/>
<dbReference type="GO" id="GO:0046872">
    <property type="term" value="F:metal ion binding"/>
    <property type="evidence" value="ECO:0007669"/>
    <property type="project" value="UniProtKB-KW"/>
</dbReference>
<evidence type="ECO:0000256" key="5">
    <source>
        <dbReference type="SAM" id="MobiDB-lite"/>
    </source>
</evidence>
<comment type="similarity">
    <text evidence="4">Belongs to the FPP/GGPP synthase family.</text>
</comment>
<keyword evidence="7" id="KW-1185">Reference proteome</keyword>
<sequence>MNIIETASVQPQLGGINWPSGNGEVKQLQFSQEVDAVLGTPPASVPRSHNWTRSTLNSHNETVNPGKNIPGDRAVPDILQRDGNYTTITALDLAGTDSRPGTRDGYFYGRTDGVNDSYESSDYNAPKSVSLGDTNLSPAGTEAVMAPFHYISSLPSKGVRDMLIAALNLWVGAAPEALANVKSAVGDVHNISLMLDDVQDNSPMRRAKPATHCVFGMPQTVNSATYHIVDVISRARHQYGTESLDIIIDEMKNLLVGQSYDLLWTHLLSVPSVESYLQMVDGKTGGLFRMVSRLMIAQSTSPDKPESLDRLMTLFGRYFQIRDDYANLVSGQYVKTKGFAEDLDEGKYSFILIHALENADERTRTVLENLLMRRRVAGSADDCQKDLTLALLREIGSLAFTAQALRNLRDDIEVETSRLEAVTGKQNPAWRKILGALNIEMV</sequence>
<dbReference type="EMBL" id="DF977481">
    <property type="protein sequence ID" value="GAP89752.2"/>
    <property type="molecule type" value="Genomic_DNA"/>
</dbReference>
<organism evidence="6">
    <name type="scientific">Rosellinia necatrix</name>
    <name type="common">White root-rot fungus</name>
    <dbReference type="NCBI Taxonomy" id="77044"/>
    <lineage>
        <taxon>Eukaryota</taxon>
        <taxon>Fungi</taxon>
        <taxon>Dikarya</taxon>
        <taxon>Ascomycota</taxon>
        <taxon>Pezizomycotina</taxon>
        <taxon>Sordariomycetes</taxon>
        <taxon>Xylariomycetidae</taxon>
        <taxon>Xylariales</taxon>
        <taxon>Xylariaceae</taxon>
        <taxon>Rosellinia</taxon>
    </lineage>
</organism>
<evidence type="ECO:0000313" key="7">
    <source>
        <dbReference type="Proteomes" id="UP000054516"/>
    </source>
</evidence>
<dbReference type="Proteomes" id="UP000054516">
    <property type="component" value="Unassembled WGS sequence"/>
</dbReference>
<dbReference type="Gene3D" id="1.10.600.10">
    <property type="entry name" value="Farnesyl Diphosphate Synthase"/>
    <property type="match status" value="1"/>
</dbReference>
<evidence type="ECO:0000313" key="6">
    <source>
        <dbReference type="EMBL" id="GAP89752.2"/>
    </source>
</evidence>
<dbReference type="OrthoDB" id="6921389at2759"/>
<dbReference type="GO" id="GO:0008299">
    <property type="term" value="P:isoprenoid biosynthetic process"/>
    <property type="evidence" value="ECO:0007669"/>
    <property type="project" value="InterPro"/>
</dbReference>
<dbReference type="GO" id="GO:0046165">
    <property type="term" value="P:alcohol biosynthetic process"/>
    <property type="evidence" value="ECO:0007669"/>
    <property type="project" value="UniProtKB-ARBA"/>
</dbReference>
<evidence type="ECO:0000256" key="1">
    <source>
        <dbReference type="ARBA" id="ARBA00022679"/>
    </source>
</evidence>
<dbReference type="GO" id="GO:0004659">
    <property type="term" value="F:prenyltransferase activity"/>
    <property type="evidence" value="ECO:0007669"/>
    <property type="project" value="InterPro"/>
</dbReference>
<gene>
    <name evidence="6" type="ORF">SAMD00023353_3600480</name>
</gene>
<keyword evidence="1 4" id="KW-0808">Transferase</keyword>
<dbReference type="SFLD" id="SFLDS00005">
    <property type="entry name" value="Isoprenoid_Synthase_Type_I"/>
    <property type="match status" value="1"/>
</dbReference>
<dbReference type="STRING" id="77044.A0A1W2TN19"/>
<keyword evidence="3" id="KW-0460">Magnesium</keyword>
<dbReference type="InterPro" id="IPR008949">
    <property type="entry name" value="Isoprenoid_synthase_dom_sf"/>
</dbReference>
<dbReference type="PANTHER" id="PTHR12001:SF72">
    <property type="entry name" value="THIJ_PFPI FAMILY PROTEIN (AFU_ORTHOLOGUE AFUA_3G01210)-RELATED"/>
    <property type="match status" value="1"/>
</dbReference>
<dbReference type="Pfam" id="PF00348">
    <property type="entry name" value="polyprenyl_synt"/>
    <property type="match status" value="1"/>
</dbReference>